<dbReference type="EMBL" id="FVGW01000017">
    <property type="protein sequence ID" value="SKM88163.1"/>
    <property type="molecule type" value="Genomic_DNA"/>
</dbReference>
<dbReference type="Pfam" id="PF12833">
    <property type="entry name" value="HTH_18"/>
    <property type="match status" value="1"/>
</dbReference>
<feature type="domain" description="HTH araC/xylS-type" evidence="4">
    <location>
        <begin position="187"/>
        <end position="284"/>
    </location>
</feature>
<reference evidence="5 6" key="1">
    <citation type="submission" date="2016-11" db="EMBL/GenBank/DDBJ databases">
        <authorList>
            <consortium name="Pathogen Informatics"/>
        </authorList>
    </citation>
    <scope>NUCLEOTIDE SEQUENCE [LARGE SCALE GENOMIC DNA]</scope>
    <source>
        <strain evidence="5 6">911</strain>
    </source>
</reference>
<evidence type="ECO:0000256" key="3">
    <source>
        <dbReference type="ARBA" id="ARBA00023163"/>
    </source>
</evidence>
<organism evidence="5 6">
    <name type="scientific">Mycobacteroides abscessus subsp. massiliense</name>
    <dbReference type="NCBI Taxonomy" id="1962118"/>
    <lineage>
        <taxon>Bacteria</taxon>
        <taxon>Bacillati</taxon>
        <taxon>Actinomycetota</taxon>
        <taxon>Actinomycetes</taxon>
        <taxon>Mycobacteriales</taxon>
        <taxon>Mycobacteriaceae</taxon>
        <taxon>Mycobacteroides</taxon>
        <taxon>Mycobacteroides abscessus</taxon>
    </lineage>
</organism>
<accession>A0A1U1A211</accession>
<keyword evidence="3" id="KW-0804">Transcription</keyword>
<dbReference type="Gene3D" id="1.10.10.60">
    <property type="entry name" value="Homeodomain-like"/>
    <property type="match status" value="1"/>
</dbReference>
<evidence type="ECO:0000313" key="6">
    <source>
        <dbReference type="Proteomes" id="UP000190074"/>
    </source>
</evidence>
<dbReference type="PANTHER" id="PTHR46796:SF13">
    <property type="entry name" value="HTH-TYPE TRANSCRIPTIONAL ACTIVATOR RHAS"/>
    <property type="match status" value="1"/>
</dbReference>
<dbReference type="SMART" id="SM00342">
    <property type="entry name" value="HTH_ARAC"/>
    <property type="match status" value="1"/>
</dbReference>
<evidence type="ECO:0000256" key="1">
    <source>
        <dbReference type="ARBA" id="ARBA00023015"/>
    </source>
</evidence>
<dbReference type="SUPFAM" id="SSF46689">
    <property type="entry name" value="Homeodomain-like"/>
    <property type="match status" value="1"/>
</dbReference>
<dbReference type="AlphaFoldDB" id="A0A1U1A211"/>
<evidence type="ECO:0000259" key="4">
    <source>
        <dbReference type="PROSITE" id="PS01124"/>
    </source>
</evidence>
<name>A0A1U1A211_9MYCO</name>
<dbReference type="InterPro" id="IPR046532">
    <property type="entry name" value="DUF6597"/>
</dbReference>
<evidence type="ECO:0000256" key="2">
    <source>
        <dbReference type="ARBA" id="ARBA00023125"/>
    </source>
</evidence>
<dbReference type="InterPro" id="IPR050204">
    <property type="entry name" value="AraC_XylS_family_regulators"/>
</dbReference>
<dbReference type="InterPro" id="IPR018060">
    <property type="entry name" value="HTH_AraC"/>
</dbReference>
<dbReference type="InterPro" id="IPR009057">
    <property type="entry name" value="Homeodomain-like_sf"/>
</dbReference>
<gene>
    <name evidence="5" type="primary">araC</name>
    <name evidence="5" type="ORF">SAMEA2259716_05388</name>
</gene>
<dbReference type="PROSITE" id="PS01124">
    <property type="entry name" value="HTH_ARAC_FAMILY_2"/>
    <property type="match status" value="1"/>
</dbReference>
<dbReference type="GO" id="GO:0043565">
    <property type="term" value="F:sequence-specific DNA binding"/>
    <property type="evidence" value="ECO:0007669"/>
    <property type="project" value="InterPro"/>
</dbReference>
<dbReference type="Proteomes" id="UP000190074">
    <property type="component" value="Unassembled WGS sequence"/>
</dbReference>
<keyword evidence="1" id="KW-0805">Transcription regulation</keyword>
<evidence type="ECO:0000313" key="5">
    <source>
        <dbReference type="EMBL" id="SKM88163.1"/>
    </source>
</evidence>
<keyword evidence="2" id="KW-0238">DNA-binding</keyword>
<proteinExistence type="predicted"/>
<sequence>MPSWTNPTEPREGVGADPWRAVVRPEGLLPRIDRVVLPGRGPLRDWVERIWSLSWAEPVPADFSGVIAHPTVHLTLEDGPPGEIRHGHRLPAGLLHGVVTERFAVDLPAPGWVVGLHLTPGAIFDLTGTEASTWTGRVVPWDQAWPGWDLSAVWEARDAQARAEAIERAAQEMMGGRRPTADGHRARSVERLVRTDPSIASVADLAARVALSQRSLQRLCRSHLGVSPRWLLRRARVIDAHQLLSETDLDVAEVASRLGWYDQAHLTRDYTKLTGTPPARLRQERREGR</sequence>
<protein>
    <submittedName>
        <fullName evidence="5">Putative AraC-family transcriptional regulator</fullName>
    </submittedName>
</protein>
<dbReference type="PANTHER" id="PTHR46796">
    <property type="entry name" value="HTH-TYPE TRANSCRIPTIONAL ACTIVATOR RHAS-RELATED"/>
    <property type="match status" value="1"/>
</dbReference>
<dbReference type="GO" id="GO:0003700">
    <property type="term" value="F:DNA-binding transcription factor activity"/>
    <property type="evidence" value="ECO:0007669"/>
    <property type="project" value="InterPro"/>
</dbReference>
<dbReference type="Pfam" id="PF20240">
    <property type="entry name" value="DUF6597"/>
    <property type="match status" value="1"/>
</dbReference>